<evidence type="ECO:0000256" key="5">
    <source>
        <dbReference type="PIRSR" id="PIRSR001430-1"/>
    </source>
</evidence>
<organism evidence="10 11">
    <name type="scientific">Helicobacter cappadocius</name>
    <dbReference type="NCBI Taxonomy" id="3063998"/>
    <lineage>
        <taxon>Bacteria</taxon>
        <taxon>Pseudomonadati</taxon>
        <taxon>Campylobacterota</taxon>
        <taxon>Epsilonproteobacteria</taxon>
        <taxon>Campylobacterales</taxon>
        <taxon>Helicobacteraceae</taxon>
        <taxon>Helicobacter</taxon>
    </lineage>
</organism>
<dbReference type="CDD" id="cd02570">
    <property type="entry name" value="PseudoU_synth_EcTruA"/>
    <property type="match status" value="1"/>
</dbReference>
<dbReference type="InterPro" id="IPR020103">
    <property type="entry name" value="PsdUridine_synth_cat_dom_sf"/>
</dbReference>
<dbReference type="Gene3D" id="3.30.70.580">
    <property type="entry name" value="Pseudouridine synthase I, catalytic domain, N-terminal subdomain"/>
    <property type="match status" value="1"/>
</dbReference>
<dbReference type="PIRSF" id="PIRSF001430">
    <property type="entry name" value="tRNA_psdUrid_synth"/>
    <property type="match status" value="1"/>
</dbReference>
<dbReference type="NCBIfam" id="TIGR00071">
    <property type="entry name" value="hisT_truA"/>
    <property type="match status" value="1"/>
</dbReference>
<comment type="subunit">
    <text evidence="4">Homodimer.</text>
</comment>
<dbReference type="InterPro" id="IPR001406">
    <property type="entry name" value="PsdUridine_synth_TruA"/>
</dbReference>
<evidence type="ECO:0000256" key="6">
    <source>
        <dbReference type="PIRSR" id="PIRSR001430-2"/>
    </source>
</evidence>
<dbReference type="GO" id="GO:0031119">
    <property type="term" value="P:tRNA pseudouridine synthesis"/>
    <property type="evidence" value="ECO:0007669"/>
    <property type="project" value="UniProtKB-UniRule"/>
</dbReference>
<dbReference type="Proteomes" id="UP001177258">
    <property type="component" value="Unassembled WGS sequence"/>
</dbReference>
<dbReference type="InterPro" id="IPR020094">
    <property type="entry name" value="TruA/RsuA/RluB/E/F_N"/>
</dbReference>
<feature type="active site" description="Nucleophile" evidence="4 5">
    <location>
        <position position="53"/>
    </location>
</feature>
<evidence type="ECO:0000256" key="3">
    <source>
        <dbReference type="ARBA" id="ARBA00023235"/>
    </source>
</evidence>
<feature type="domain" description="Pseudouridine synthase I TruA alpha/beta" evidence="8">
    <location>
        <begin position="142"/>
        <end position="246"/>
    </location>
</feature>
<sequence>MKKIFAKIAYDGSAFSGFARQRQKDIMSVTERIEIALRSMGINDEIISAGRTDKGVHATGQIISFCVDEKIQISKIKSLLNYKLYPYIFVKNIYETDMSFQPRFDARYRGYRYIFCDNFSNPFISKYVSVEKYGSKELIQEALNLFVGKHCFSYFKKQGSDTKTDIREIYKATIYQHKIFSKNCNIIYLQANGFLRSQVRLMIGAALAYSRGEITLEEILLQLDCKKHSYSKPVSANGLYLVRVIY</sequence>
<dbReference type="PANTHER" id="PTHR11142:SF0">
    <property type="entry name" value="TRNA PSEUDOURIDINE SYNTHASE-LIKE 1"/>
    <property type="match status" value="1"/>
</dbReference>
<dbReference type="EMBL" id="JAUPEV010000010">
    <property type="protein sequence ID" value="MDO7253575.1"/>
    <property type="molecule type" value="Genomic_DNA"/>
</dbReference>
<comment type="function">
    <text evidence="4">Formation of pseudouridine at positions 38, 39 and 40 in the anticodon stem and loop of transfer RNAs.</text>
</comment>
<dbReference type="AlphaFoldDB" id="A0AA90Q3J5"/>
<dbReference type="GO" id="GO:0003723">
    <property type="term" value="F:RNA binding"/>
    <property type="evidence" value="ECO:0007669"/>
    <property type="project" value="InterPro"/>
</dbReference>
<dbReference type="SUPFAM" id="SSF55120">
    <property type="entry name" value="Pseudouridine synthase"/>
    <property type="match status" value="1"/>
</dbReference>
<evidence type="ECO:0000256" key="7">
    <source>
        <dbReference type="RuleBase" id="RU003792"/>
    </source>
</evidence>
<dbReference type="Proteomes" id="UP001240777">
    <property type="component" value="Unassembled WGS sequence"/>
</dbReference>
<evidence type="ECO:0000259" key="8">
    <source>
        <dbReference type="Pfam" id="PF01416"/>
    </source>
</evidence>
<comment type="caution">
    <text evidence="4">Lacks conserved residue(s) required for the propagation of feature annotation.</text>
</comment>
<evidence type="ECO:0000256" key="2">
    <source>
        <dbReference type="ARBA" id="ARBA00022694"/>
    </source>
</evidence>
<name>A0AA90Q3J5_9HELI</name>
<evidence type="ECO:0000313" key="9">
    <source>
        <dbReference type="EMBL" id="MDO7253575.1"/>
    </source>
</evidence>
<evidence type="ECO:0000313" key="12">
    <source>
        <dbReference type="Proteomes" id="UP001240777"/>
    </source>
</evidence>
<reference evidence="9" key="2">
    <citation type="submission" date="2023-07" db="EMBL/GenBank/DDBJ databases">
        <authorList>
            <person name="Aydin F."/>
            <person name="Tarhane S."/>
            <person name="Saticioglu I.B."/>
            <person name="Karakaya E."/>
            <person name="Abay S."/>
            <person name="Guran O."/>
            <person name="Bozkurt E."/>
            <person name="Uzum N."/>
            <person name="Olgun K."/>
            <person name="Jablonski D."/>
        </authorList>
    </citation>
    <scope>NUCLEOTIDE SEQUENCE</scope>
    <source>
        <strain evidence="9">Faydin-H75</strain>
    </source>
</reference>
<comment type="caution">
    <text evidence="10">The sequence shown here is derived from an EMBL/GenBank/DDBJ whole genome shotgun (WGS) entry which is preliminary data.</text>
</comment>
<dbReference type="GO" id="GO:0160147">
    <property type="term" value="F:tRNA pseudouridine(38-40) synthase activity"/>
    <property type="evidence" value="ECO:0007669"/>
    <property type="project" value="UniProtKB-EC"/>
</dbReference>
<feature type="domain" description="Pseudouridine synthase I TruA alpha/beta" evidence="8">
    <location>
        <begin position="8"/>
        <end position="105"/>
    </location>
</feature>
<protein>
    <recommendedName>
        <fullName evidence="4">tRNA pseudouridine synthase A</fullName>
        <ecNumber evidence="4">5.4.99.12</ecNumber>
    </recommendedName>
    <alternativeName>
        <fullName evidence="4">tRNA pseudouridine(38-40) synthase</fullName>
    </alternativeName>
    <alternativeName>
        <fullName evidence="4">tRNA pseudouridylate synthase I</fullName>
    </alternativeName>
    <alternativeName>
        <fullName evidence="4">tRNA-uridine isomerase I</fullName>
    </alternativeName>
</protein>
<keyword evidence="3 4" id="KW-0413">Isomerase</keyword>
<comment type="catalytic activity">
    <reaction evidence="4 7">
        <text>uridine(38/39/40) in tRNA = pseudouridine(38/39/40) in tRNA</text>
        <dbReference type="Rhea" id="RHEA:22376"/>
        <dbReference type="Rhea" id="RHEA-COMP:10085"/>
        <dbReference type="Rhea" id="RHEA-COMP:10087"/>
        <dbReference type="ChEBI" id="CHEBI:65314"/>
        <dbReference type="ChEBI" id="CHEBI:65315"/>
        <dbReference type="EC" id="5.4.99.12"/>
    </reaction>
</comment>
<comment type="similarity">
    <text evidence="1 4 7">Belongs to the tRNA pseudouridine synthase TruA family.</text>
</comment>
<reference evidence="9 11" key="3">
    <citation type="journal article" date="2024" name="Syst. Appl. Microbiol.">
        <title>Helicobacter cappadocius sp. nov., from lizards: The first psychrotrophic Helicobacter species.</title>
        <authorList>
            <person name="Aydin F."/>
            <person name="Tarhane S."/>
            <person name="Karakaya E."/>
            <person name="Abay S."/>
            <person name="Kayman T."/>
            <person name="Guran O."/>
            <person name="Bozkurt E."/>
            <person name="Uzum N."/>
            <person name="Avci A."/>
            <person name="Olgun K."/>
            <person name="Jablonski D."/>
            <person name="Guran C."/>
            <person name="Burcin Saticioglu I."/>
        </authorList>
    </citation>
    <scope>NUCLEOTIDE SEQUENCE [LARGE SCALE GENOMIC DNA]</scope>
    <source>
        <strain evidence="9">Faydin-H75</strain>
        <strain evidence="11">faydin-H76</strain>
    </source>
</reference>
<dbReference type="InterPro" id="IPR020095">
    <property type="entry name" value="PsdUridine_synth_TruA_C"/>
</dbReference>
<evidence type="ECO:0000256" key="4">
    <source>
        <dbReference type="HAMAP-Rule" id="MF_00171"/>
    </source>
</evidence>
<accession>A0AA90Q3J5</accession>
<gene>
    <name evidence="4 10" type="primary">truA</name>
    <name evidence="9" type="ORF">Q5I04_06590</name>
    <name evidence="10" type="ORF">Q5I06_06920</name>
</gene>
<dbReference type="EC" id="5.4.99.12" evidence="4"/>
<keyword evidence="2 4" id="KW-0819">tRNA processing</keyword>
<proteinExistence type="inferred from homology"/>
<evidence type="ECO:0000313" key="11">
    <source>
        <dbReference type="Proteomes" id="UP001177258"/>
    </source>
</evidence>
<reference evidence="10 12" key="1">
    <citation type="submission" date="2023-07" db="EMBL/GenBank/DDBJ databases">
        <title>Unpublished Manusciprt.</title>
        <authorList>
            <person name="Aydin F."/>
            <person name="Tarhane S."/>
            <person name="Saticioglu I.B."/>
            <person name="Karakaya E."/>
            <person name="Abay S."/>
            <person name="Guran O."/>
            <person name="Bozkurt E."/>
            <person name="Uzum N."/>
            <person name="Olgun K."/>
            <person name="Jablonski D."/>
        </authorList>
    </citation>
    <scope>NUCLEOTIDE SEQUENCE</scope>
    <source>
        <strain evidence="12">faydin-H75</strain>
        <strain evidence="10">Faydin-H76</strain>
    </source>
</reference>
<feature type="binding site" evidence="4 6">
    <location>
        <position position="111"/>
    </location>
    <ligand>
        <name>substrate</name>
    </ligand>
</feature>
<dbReference type="EMBL" id="JAUYZK010000010">
    <property type="protein sequence ID" value="MDP2539503.1"/>
    <property type="molecule type" value="Genomic_DNA"/>
</dbReference>
<dbReference type="RefSeq" id="WP_305517417.1">
    <property type="nucleotide sequence ID" value="NZ_JAUPEV010000010.1"/>
</dbReference>
<dbReference type="Pfam" id="PF01416">
    <property type="entry name" value="PseudoU_synth_1"/>
    <property type="match status" value="2"/>
</dbReference>
<evidence type="ECO:0000313" key="10">
    <source>
        <dbReference type="EMBL" id="MDP2539503.1"/>
    </source>
</evidence>
<dbReference type="Gene3D" id="3.30.70.660">
    <property type="entry name" value="Pseudouridine synthase I, catalytic domain, C-terminal subdomain"/>
    <property type="match status" value="1"/>
</dbReference>
<dbReference type="PANTHER" id="PTHR11142">
    <property type="entry name" value="PSEUDOURIDYLATE SYNTHASE"/>
    <property type="match status" value="1"/>
</dbReference>
<dbReference type="HAMAP" id="MF_00171">
    <property type="entry name" value="TruA"/>
    <property type="match status" value="1"/>
</dbReference>
<keyword evidence="12" id="KW-1185">Reference proteome</keyword>
<evidence type="ECO:0000256" key="1">
    <source>
        <dbReference type="ARBA" id="ARBA00009375"/>
    </source>
</evidence>
<dbReference type="InterPro" id="IPR020097">
    <property type="entry name" value="PsdUridine_synth_TruA_a/b_dom"/>
</dbReference>